<feature type="transmembrane region" description="Helical" evidence="9">
    <location>
        <begin position="3138"/>
        <end position="3159"/>
    </location>
</feature>
<gene>
    <name evidence="11" type="primary">Contig3708.g3965</name>
    <name evidence="11" type="ORF">STYLEM_15957</name>
</gene>
<feature type="compositionally biased region" description="Basic and acidic residues" evidence="8">
    <location>
        <begin position="4265"/>
        <end position="4280"/>
    </location>
</feature>
<evidence type="ECO:0000256" key="4">
    <source>
        <dbReference type="ARBA" id="ARBA00022989"/>
    </source>
</evidence>
<feature type="coiled-coil region" evidence="7">
    <location>
        <begin position="1074"/>
        <end position="1150"/>
    </location>
</feature>
<feature type="compositionally biased region" description="Basic and acidic residues" evidence="8">
    <location>
        <begin position="352"/>
        <end position="372"/>
    </location>
</feature>
<dbReference type="PROSITE" id="PS50042">
    <property type="entry name" value="CNMP_BINDING_3"/>
    <property type="match status" value="2"/>
</dbReference>
<feature type="compositionally biased region" description="Polar residues" evidence="8">
    <location>
        <begin position="2714"/>
        <end position="2726"/>
    </location>
</feature>
<dbReference type="PANTHER" id="PTHR45689">
    <property type="entry name" value="I[[H]] CHANNEL, ISOFORM E"/>
    <property type="match status" value="1"/>
</dbReference>
<dbReference type="Pfam" id="PF00520">
    <property type="entry name" value="Ion_trans"/>
    <property type="match status" value="1"/>
</dbReference>
<feature type="compositionally biased region" description="Polar residues" evidence="8">
    <location>
        <begin position="2617"/>
        <end position="2632"/>
    </location>
</feature>
<keyword evidence="5" id="KW-0406">Ion transport</keyword>
<feature type="compositionally biased region" description="Low complexity" evidence="8">
    <location>
        <begin position="4231"/>
        <end position="4260"/>
    </location>
</feature>
<feature type="region of interest" description="Disordered" evidence="8">
    <location>
        <begin position="3884"/>
        <end position="3943"/>
    </location>
</feature>
<feature type="region of interest" description="Disordered" evidence="8">
    <location>
        <begin position="4110"/>
        <end position="4134"/>
    </location>
</feature>
<feature type="region of interest" description="Disordered" evidence="8">
    <location>
        <begin position="554"/>
        <end position="594"/>
    </location>
</feature>
<evidence type="ECO:0000256" key="2">
    <source>
        <dbReference type="ARBA" id="ARBA00022448"/>
    </source>
</evidence>
<dbReference type="Gene3D" id="1.10.287.630">
    <property type="entry name" value="Helix hairpin bin"/>
    <property type="match status" value="1"/>
</dbReference>
<dbReference type="EMBL" id="CCKQ01015043">
    <property type="protein sequence ID" value="CDW86858.1"/>
    <property type="molecule type" value="Genomic_DNA"/>
</dbReference>
<feature type="region of interest" description="Disordered" evidence="8">
    <location>
        <begin position="3747"/>
        <end position="3869"/>
    </location>
</feature>
<comment type="subcellular location">
    <subcellularLocation>
        <location evidence="1">Membrane</location>
        <topology evidence="1">Multi-pass membrane protein</topology>
    </subcellularLocation>
</comment>
<evidence type="ECO:0000313" key="12">
    <source>
        <dbReference type="Proteomes" id="UP000039865"/>
    </source>
</evidence>
<dbReference type="InterPro" id="IPR000595">
    <property type="entry name" value="cNMP-bd_dom"/>
</dbReference>
<feature type="compositionally biased region" description="Acidic residues" evidence="8">
    <location>
        <begin position="373"/>
        <end position="383"/>
    </location>
</feature>
<feature type="compositionally biased region" description="Basic and acidic residues" evidence="8">
    <location>
        <begin position="3833"/>
        <end position="3846"/>
    </location>
</feature>
<feature type="region of interest" description="Disordered" evidence="8">
    <location>
        <begin position="281"/>
        <end position="416"/>
    </location>
</feature>
<feature type="compositionally biased region" description="Polar residues" evidence="8">
    <location>
        <begin position="239"/>
        <end position="253"/>
    </location>
</feature>
<feature type="compositionally biased region" description="Polar residues" evidence="8">
    <location>
        <begin position="314"/>
        <end position="332"/>
    </location>
</feature>
<feature type="region of interest" description="Disordered" evidence="8">
    <location>
        <begin position="2920"/>
        <end position="2945"/>
    </location>
</feature>
<evidence type="ECO:0000259" key="10">
    <source>
        <dbReference type="PROSITE" id="PS50042"/>
    </source>
</evidence>
<feature type="coiled-coil region" evidence="7">
    <location>
        <begin position="1712"/>
        <end position="1961"/>
    </location>
</feature>
<feature type="compositionally biased region" description="Polar residues" evidence="8">
    <location>
        <begin position="4116"/>
        <end position="4131"/>
    </location>
</feature>
<dbReference type="SUPFAM" id="SSF81324">
    <property type="entry name" value="Voltage-gated potassium channels"/>
    <property type="match status" value="1"/>
</dbReference>
<feature type="region of interest" description="Disordered" evidence="8">
    <location>
        <begin position="47"/>
        <end position="66"/>
    </location>
</feature>
<dbReference type="Pfam" id="PF00027">
    <property type="entry name" value="cNMP_binding"/>
    <property type="match status" value="2"/>
</dbReference>
<feature type="region of interest" description="Disordered" evidence="8">
    <location>
        <begin position="2714"/>
        <end position="2778"/>
    </location>
</feature>
<evidence type="ECO:0000313" key="11">
    <source>
        <dbReference type="EMBL" id="CDW86858.1"/>
    </source>
</evidence>
<feature type="region of interest" description="Disordered" evidence="8">
    <location>
        <begin position="4204"/>
        <end position="4281"/>
    </location>
</feature>
<organism evidence="11 12">
    <name type="scientific">Stylonychia lemnae</name>
    <name type="common">Ciliate</name>
    <dbReference type="NCBI Taxonomy" id="5949"/>
    <lineage>
        <taxon>Eukaryota</taxon>
        <taxon>Sar</taxon>
        <taxon>Alveolata</taxon>
        <taxon>Ciliophora</taxon>
        <taxon>Intramacronucleata</taxon>
        <taxon>Spirotrichea</taxon>
        <taxon>Stichotrichia</taxon>
        <taxon>Sporadotrichida</taxon>
        <taxon>Oxytrichidae</taxon>
        <taxon>Stylonychinae</taxon>
        <taxon>Stylonychia</taxon>
    </lineage>
</organism>
<dbReference type="GO" id="GO:0005249">
    <property type="term" value="F:voltage-gated potassium channel activity"/>
    <property type="evidence" value="ECO:0007669"/>
    <property type="project" value="TreeGrafter"/>
</dbReference>
<dbReference type="InterPro" id="IPR014710">
    <property type="entry name" value="RmlC-like_jellyroll"/>
</dbReference>
<name>A0A078B167_STYLE</name>
<dbReference type="InterPro" id="IPR051413">
    <property type="entry name" value="K/Na_HCN_channel"/>
</dbReference>
<feature type="compositionally biased region" description="Polar residues" evidence="8">
    <location>
        <begin position="4215"/>
        <end position="4224"/>
    </location>
</feature>
<evidence type="ECO:0000256" key="3">
    <source>
        <dbReference type="ARBA" id="ARBA00022692"/>
    </source>
</evidence>
<feature type="coiled-coil region" evidence="7">
    <location>
        <begin position="628"/>
        <end position="655"/>
    </location>
</feature>
<dbReference type="CDD" id="cd00038">
    <property type="entry name" value="CAP_ED"/>
    <property type="match status" value="2"/>
</dbReference>
<feature type="compositionally biased region" description="Basic residues" evidence="8">
    <location>
        <begin position="390"/>
        <end position="400"/>
    </location>
</feature>
<feature type="coiled-coil region" evidence="7">
    <location>
        <begin position="684"/>
        <end position="874"/>
    </location>
</feature>
<dbReference type="SUPFAM" id="SSF51206">
    <property type="entry name" value="cAMP-binding domain-like"/>
    <property type="match status" value="2"/>
</dbReference>
<dbReference type="Gene3D" id="2.60.120.10">
    <property type="entry name" value="Jelly Rolls"/>
    <property type="match status" value="2"/>
</dbReference>
<feature type="compositionally biased region" description="Polar residues" evidence="8">
    <location>
        <begin position="3787"/>
        <end position="3806"/>
    </location>
</feature>
<dbReference type="InParanoid" id="A0A078B167"/>
<feature type="compositionally biased region" description="Polar residues" evidence="8">
    <location>
        <begin position="129"/>
        <end position="138"/>
    </location>
</feature>
<feature type="domain" description="Cyclic nucleotide-binding" evidence="10">
    <location>
        <begin position="3453"/>
        <end position="3558"/>
    </location>
</feature>
<feature type="coiled-coil region" evidence="7">
    <location>
        <begin position="1627"/>
        <end position="1683"/>
    </location>
</feature>
<feature type="compositionally biased region" description="Polar residues" evidence="8">
    <location>
        <begin position="3884"/>
        <end position="3906"/>
    </location>
</feature>
<dbReference type="Proteomes" id="UP000039865">
    <property type="component" value="Unassembled WGS sequence"/>
</dbReference>
<feature type="compositionally biased region" description="Low complexity" evidence="8">
    <location>
        <begin position="560"/>
        <end position="573"/>
    </location>
</feature>
<dbReference type="PROSITE" id="PS00889">
    <property type="entry name" value="CNMP_BINDING_2"/>
    <property type="match status" value="1"/>
</dbReference>
<feature type="region of interest" description="Disordered" evidence="8">
    <location>
        <begin position="116"/>
        <end position="178"/>
    </location>
</feature>
<feature type="compositionally biased region" description="Polar residues" evidence="8">
    <location>
        <begin position="3962"/>
        <end position="3974"/>
    </location>
</feature>
<keyword evidence="7" id="KW-0175">Coiled coil</keyword>
<feature type="domain" description="Cyclic nucleotide-binding" evidence="10">
    <location>
        <begin position="3328"/>
        <end position="3436"/>
    </location>
</feature>
<evidence type="ECO:0000256" key="8">
    <source>
        <dbReference type="SAM" id="MobiDB-lite"/>
    </source>
</evidence>
<feature type="region of interest" description="Disordered" evidence="8">
    <location>
        <begin position="206"/>
        <end position="253"/>
    </location>
</feature>
<dbReference type="GO" id="GO:0035725">
    <property type="term" value="P:sodium ion transmembrane transport"/>
    <property type="evidence" value="ECO:0007669"/>
    <property type="project" value="TreeGrafter"/>
</dbReference>
<evidence type="ECO:0000256" key="5">
    <source>
        <dbReference type="ARBA" id="ARBA00023065"/>
    </source>
</evidence>
<feature type="compositionally biased region" description="Low complexity" evidence="8">
    <location>
        <begin position="8"/>
        <end position="32"/>
    </location>
</feature>
<feature type="region of interest" description="Disordered" evidence="8">
    <location>
        <begin position="2825"/>
        <end position="2902"/>
    </location>
</feature>
<feature type="compositionally biased region" description="Basic and acidic residues" evidence="8">
    <location>
        <begin position="3931"/>
        <end position="3943"/>
    </location>
</feature>
<feature type="transmembrane region" description="Helical" evidence="9">
    <location>
        <begin position="3214"/>
        <end position="3237"/>
    </location>
</feature>
<feature type="compositionally biased region" description="Basic and acidic residues" evidence="8">
    <location>
        <begin position="3759"/>
        <end position="3773"/>
    </location>
</feature>
<feature type="compositionally biased region" description="Polar residues" evidence="8">
    <location>
        <begin position="3983"/>
        <end position="4012"/>
    </location>
</feature>
<accession>A0A078B167</accession>
<dbReference type="GO" id="GO:0098855">
    <property type="term" value="C:HCN channel complex"/>
    <property type="evidence" value="ECO:0007669"/>
    <property type="project" value="TreeGrafter"/>
</dbReference>
<feature type="compositionally biased region" description="Polar residues" evidence="8">
    <location>
        <begin position="580"/>
        <end position="589"/>
    </location>
</feature>
<feature type="coiled-coil region" evidence="7">
    <location>
        <begin position="2335"/>
        <end position="2381"/>
    </location>
</feature>
<feature type="compositionally biased region" description="Basic and acidic residues" evidence="8">
    <location>
        <begin position="2226"/>
        <end position="2237"/>
    </location>
</feature>
<feature type="compositionally biased region" description="Basic residues" evidence="8">
    <location>
        <begin position="3774"/>
        <end position="3784"/>
    </location>
</feature>
<feature type="compositionally biased region" description="Basic and acidic residues" evidence="8">
    <location>
        <begin position="2926"/>
        <end position="2945"/>
    </location>
</feature>
<feature type="region of interest" description="Disordered" evidence="8">
    <location>
        <begin position="1"/>
        <end position="32"/>
    </location>
</feature>
<dbReference type="InterPro" id="IPR018490">
    <property type="entry name" value="cNMP-bd_dom_sf"/>
</dbReference>
<keyword evidence="3 9" id="KW-0812">Transmembrane</keyword>
<feature type="coiled-coil region" evidence="7">
    <location>
        <begin position="1541"/>
        <end position="1596"/>
    </location>
</feature>
<dbReference type="OrthoDB" id="313376at2759"/>
<feature type="compositionally biased region" description="Polar residues" evidence="8">
    <location>
        <begin position="281"/>
        <end position="293"/>
    </location>
</feature>
<feature type="compositionally biased region" description="Polar residues" evidence="8">
    <location>
        <begin position="3858"/>
        <end position="3869"/>
    </location>
</feature>
<feature type="coiled-coil region" evidence="7">
    <location>
        <begin position="912"/>
        <end position="1042"/>
    </location>
</feature>
<dbReference type="InterPro" id="IPR005821">
    <property type="entry name" value="Ion_trans_dom"/>
</dbReference>
<feature type="region of interest" description="Disordered" evidence="8">
    <location>
        <begin position="3955"/>
        <end position="4085"/>
    </location>
</feature>
<dbReference type="InterPro" id="IPR018488">
    <property type="entry name" value="cNMP-bd_CS"/>
</dbReference>
<feature type="compositionally biased region" description="Basic and acidic residues" evidence="8">
    <location>
        <begin position="140"/>
        <end position="155"/>
    </location>
</feature>
<feature type="compositionally biased region" description="Low complexity" evidence="8">
    <location>
        <begin position="294"/>
        <end position="308"/>
    </location>
</feature>
<reference evidence="11 12" key="1">
    <citation type="submission" date="2014-06" db="EMBL/GenBank/DDBJ databases">
        <authorList>
            <person name="Swart Estienne"/>
        </authorList>
    </citation>
    <scope>NUCLEOTIDE SEQUENCE [LARGE SCALE GENOMIC DNA]</scope>
    <source>
        <strain evidence="11 12">130c</strain>
    </source>
</reference>
<keyword evidence="6 9" id="KW-0472">Membrane</keyword>
<keyword evidence="12" id="KW-1185">Reference proteome</keyword>
<evidence type="ECO:0000256" key="1">
    <source>
        <dbReference type="ARBA" id="ARBA00004141"/>
    </source>
</evidence>
<evidence type="ECO:0000256" key="6">
    <source>
        <dbReference type="ARBA" id="ARBA00023136"/>
    </source>
</evidence>
<feature type="compositionally biased region" description="Polar residues" evidence="8">
    <location>
        <begin position="156"/>
        <end position="167"/>
    </location>
</feature>
<keyword evidence="2" id="KW-0813">Transport</keyword>
<protein>
    <submittedName>
        <fullName evidence="11">Cyclic nucleotide-binding protein</fullName>
    </submittedName>
</protein>
<keyword evidence="4 9" id="KW-1133">Transmembrane helix</keyword>
<evidence type="ECO:0000256" key="7">
    <source>
        <dbReference type="SAM" id="Coils"/>
    </source>
</evidence>
<dbReference type="PANTHER" id="PTHR45689:SF13">
    <property type="entry name" value="CYCLIC NUCLEOTIDE-BINDING DOMAIN-CONTAINING PROTEIN"/>
    <property type="match status" value="1"/>
</dbReference>
<feature type="region of interest" description="Disordered" evidence="8">
    <location>
        <begin position="2612"/>
        <end position="2632"/>
    </location>
</feature>
<dbReference type="GO" id="GO:0003254">
    <property type="term" value="P:regulation of membrane depolarization"/>
    <property type="evidence" value="ECO:0007669"/>
    <property type="project" value="TreeGrafter"/>
</dbReference>
<feature type="coiled-coil region" evidence="7">
    <location>
        <begin position="1208"/>
        <end position="1316"/>
    </location>
</feature>
<dbReference type="Gene3D" id="1.10.287.70">
    <property type="match status" value="1"/>
</dbReference>
<feature type="compositionally biased region" description="Polar residues" evidence="8">
    <location>
        <begin position="2888"/>
        <end position="2902"/>
    </location>
</feature>
<proteinExistence type="predicted"/>
<feature type="region of interest" description="Disordered" evidence="8">
    <location>
        <begin position="2212"/>
        <end position="2243"/>
    </location>
</feature>
<evidence type="ECO:0000256" key="9">
    <source>
        <dbReference type="SAM" id="Phobius"/>
    </source>
</evidence>
<dbReference type="SMART" id="SM00100">
    <property type="entry name" value="cNMP"/>
    <property type="match status" value="2"/>
</dbReference>
<sequence length="4379" mass="514842">MKRTNSRNQQNSLPASNNNSSAANNNNQLEQNPYSNQYVNQRFNQTSNPQQNQKFGGNQLANNNGGYISRQQATNRNDLYKASTQQREEISELMGQIDMPDESLTISSLSQSPWNVKRHNMSKSHGNHEQNSTSNDQESVLEKSELEGTYEEDKSLQITRRQNQTNYIDDEEEEDSQTYYNDSQLDQDQTQSDMDHSRIDNFKRKLKQSRNDEDDIDHNGGKHQNGRNSPDFNRFQARNEMNNTNDGDDLTISNTVISASNTTYRGADRSNSRRAVQNRTFADSVQIHQNQLTSSSNNNTHRNNYSSNQETHRSSNTNQMNQKNNRTMQQQRKFGRNRRANQDDGHLVTSDDNMRSDDSENDDINNRRIQERSDDDYDEDEVSPNDIHRGKNQRRARHHHTNDDEQNLDSSEFSNLDSFTQTQYSKWSRMDKSKMLPKIKGESLDLDDNVSRSPNVQRFRNMEGEESLSLTPQSIDGKWNQKSMVANRAINRTVTQNEVKVNKIQTNFNQMLNNNQNINTLNMTELGGRSSYNATQVLFGNKHQIQRDQELERALEEDSQNQTLNKTTLTNSKGLKENKQMSNPTGSGNHNREDFKKLKYEYTQLNIEAQKKEAIIQDVRKTLSFNILLQLADQLEQNEQEKNQLRQHAFNFEQQYRDKEEHIQLLQQTYRDSSQLPQLRGKILEQAKIDIRNHLKTIENKNNQIYQLENYLQQKEKEDKCQYDVQNLEIKKLIAENDSLKIMNEQLKRQLKGNQDEIGKFQNEINRMLQEFEKERQGLAQDYQLRIKNSNKELEKVQQEQEKIMANQLAQIKQLQKDVKKFESQSYEDSQIIKKKGQVVADIERDNERINQEMNSFKERCKELEQELDILRGTEAPSIFGNQSVSYAGKANTTISAMNTTKNYDFEVKRMKDMFIQQLNKAKEESAKYRQQNKDLESRIKLLEEENSKKYQQSITQSTEQLEQNQKTINKLNKVNQELQTYKQLEQDIKDTFSISEKEDLRNKLTLISQELEMKSLLEIELQKLQNQLKEAQLREQNMIEKTNQVKNSQVIPKQSDTMSNFTKNLLLSKDKEIESLRFSGQKEKDEKQRLEDELWQLQGELKQITLGNKELESQLDEMNKELIRVKESKEKSDKNVDELKERLRVMIREQQEQSIIAKPQQKRDQYLDEIERKKYDELITMILELDLAIDPLAQANLSLQESFIDEYEQASKHLEEQKRLVIDLIEQLNKDLASKTEQFKSIENDVNQKQQQVDQFRRDVFRQQDLVKDKERQIEIIQTEQQELHKTCERMAVQLREVEEQNAKLRADNDEVNINFRKMMRAQDHLHKDTKSKLQSAKQTIDCSDKSNTIDVERIMMTYEDQISRLQRQLMNKQISSKATIESKDHYKVEFIETLDKLIDSNSKIPTFNDLALQIAQRIDKVRQQEKIKYNTISQSNEIQYHTNLKQSQFSLNPNSTANDHSNNKFIEVFKQEIDSASNEDELAQSINKWLKSSGQNLQQQQQQFKNFFNVDDQNSLMLSELITQQNAKSHYGPQENDLLKQQDDLIKDLNLKIQEYESQIVKHQNQIKFLEKQLQQTQEELTKKESSLKESEESYTAKFNDIEADQKNRNQQMWKEIESLKDQMRQELMAKSEKLDLEYDELENQKSKQRDQLMKQQQEQERQFQQRIENYENEVKQKLKLIEVDIKSGCEKTKEEQITNLCKQLEDQYQSRLKTQQDEYQQQISILKQEHQQKLEELKRQKEREIKKLKEDSDKIKKSNEEKLKKIEQEQTNEKECWEREQKEKIEIINAKSKKDIKAAQDKVRAEMRNQVDQVKNDMAKQKAEFEREKKKIISDCESQLEQLKRDFEEATEKELKIQKDKLEKLHKKKMDERNYECQKKLDEMELEITGIKESHLVELKKERERLELRIKEQIRGDVRIEVQQELEVEWGESLDRYRAQQQTEMDRLKTKYEALIREERASMLPSQQSTIDLIKKPVDSRNAEIQCEIQPKYEDYNNENQKMNSNISIHSNNNYNSQAKQSQNYINQNQSNFINNSLYVDQLKQNFEDELDRQQQIFEVQLISKQQMSVRIFEELLTLEFDKILQSIYFKSSNTNNSQMDLDMRRSEINKLIADILARNDDRKERQMRSSLENIKKKVSEVLKVFKTELENKLNKKQDQLIKEKVLQERLKIHNMSDIISQQNQANISEIQSTSSLAVNEDFKSDYYIESKPNSQLPTPRMLDNKEKRNDFSDLKNPNHLSDVKRYAQEDIQDNNILKKIQPVPNQNGVLVVEVDKVVRDLKMLQQSIKIAKFYRVLLSTDEQSKQQENGNNEQQQIQNNEATLQNYRNLLNDLFRLIAKMNQGIDQLTKQSEVYKLKLLNTELRDKVNKIESQQQNNNAALQVEEILNSFQNDIILSEQSKECLQILENTQFLINKQQFKLYQLIDLFLSENQVNIDQQSINERCEVYLDQNPNENNHLEQLLQSSMSPGKLNPNSLQPEYLSPEQTAQLVANVFQRLNQTQLQSTKNQTQLHGGTHQQLDSYQSFFKTFLSNDDYVRSAENFIKKYREQMNFTQQQQNLRLNRTNTIQNLPLQLNQDQLRYQNTGGINHGMHRQYQSVQLNNFNNKKRSRSQTSNGHTSSVYTSQPVNQYPLQMNSTQNNNNTNRNQNQVSNVFRQNLIDMQNTIQTQNPNIGGNSIINHQNSNILVKIKLYLKATVGTLSNHRSSMIINGSNGPSSVLQVDQADKGPKKKKKSLTKSMSNVAKRLLPPQNRKNSFSSESQDEEESVNKRRVLGKNKKMSNISVIHLQMLIHIKGLIPGDLRNIMDDGADENELYKKKMKPKKTEKNQIEYQMNSNVKKSEAKAITNTTKPRKDSDQLPKEHVPSPKVLKDQKEIKQRKSKVNQQGTLGSNSEKSQYIKQQMKNLVKNYLNRSQTQIDDTSPRHDFDKQNIESSKKKSNSKEDINIKKISYFKLDNNKTDPIIQDDSFSEEHKKAVQLKKFRFLLRVNGDTRIRWDLFVMILSIWNCYQLPFDVAFQPYIFQHLSFTLLNNFIDICFGIDILLNFRTTFLNRQTGDEISKSQLIAKEYLKSKFWIDMMATIPFDQIFLGILNSQVASKLQLFSMLKLLRVLRLSKIITYMNATDEIKLSLKLFKMLFFLIMYLHCQACAWFYIVSVDQRWTPPVYMIYDQKDFYQEDVSSQYWVSFYTSLLILYGGDQSPLGNYQFAFLSLAYITAAMINANILGTIAVIIQTMNRRASRFQEQIDIANTAMKNMKLPEELQRKVQEFMMYTQSNLDYQKQLDMFLNMISPSLRLQVTQHIFLNAISKNVIFKGNQELIRFVVHNIITLLYLPEDIIIRQDSKAHHLFFLAQGTCEVWVRDQYKRETFVRNLVQGVLFGEVGLIAQVKRTASVKSKNYCTLAALVEENFYDLCQQFPDVFFKMKQETKKYNDKWKTFQKKLISSIEYFNPLSDDTKEELYYKLSQEYFEKDTDIFNQGEQCEALYFIVDGEIDLIIQQKEDEEEELLLDTLYTGCSIGAYSLISQIKYPYSARARNDVTLLVLTRVDLYETIDVIEELNYALWDAQEFINNNGVPVCDYTIYRALWRTNKDNLTPIQKFKNAVRRIKVLNQRNKVKHIKFLDLLNKLRQNENKPVFNPKMKSTKKQSLTLRSNYLKSHLSLAPFISKNLIHKIKNKTADNGNQITYRNIQEPNSTRQYSYVNKLTLKIESLSDHIKKQNKQMITMQRLFNQKLNNIIDKRSSRDVSSYSSALRTDDDVGSDRIGSERSKRRRNSKGRVRVNLNSGGQNTSRENLSNQGTQKKPRDNLLMPVKNQSTNKYKQKFKIMNKQEDEARQKEKFKSLQLDSLRKNHSNMSIEQQKRSLNLHSDQEKNNEEIAQQQNHLQPTPTSNRQPTRQSSIKAQKRYEEVADPDLWEETGATNMNFNKEDSIDTSRKEEAKQKIIQNYAQMSKEKSMPISNQLSSAQSVRKQVEDLKEQSTLPSQNRDQITLKKNISVEPTLSHQNSAIRDAKRQEATQGSISKKLSENRIASRGQISTRDKPEYQTTRQRLHSDNNQKIYPGISEQNSNRQKPEPSLSSKNQTIYNQYSKNTAGINYLGSSKKLDEHRGLSNHSQRSQNSSKSRGSNAIHEQELVDEYVKEHGIQERIQSQISQALNHQKEEKSQRTQNELLEQQRHLYQQQQQQRQQQQMDELRKQQINYDQSRRTSESRANMQTSIKTPEKNKQSQQSIQNQSAQNTAQNRQPLQQKPLQNNNSAVEYSKKDSKPRRSEDLERISTFSLKLQQTIQDSTQDEKYSKNMAIDRMTTKEMDKLINEEVAMMAKKKRKKSLKKVNKQIEMMLEKHFREDVLNDSRELENIVEEDDSQSEYYYEET</sequence>
<feature type="compositionally biased region" description="Polar residues" evidence="8">
    <location>
        <begin position="4049"/>
        <end position="4085"/>
    </location>
</feature>
<feature type="compositionally biased region" description="Basic and acidic residues" evidence="8">
    <location>
        <begin position="2857"/>
        <end position="2883"/>
    </location>
</feature>